<keyword evidence="3" id="KW-1185">Reference proteome</keyword>
<proteinExistence type="predicted"/>
<dbReference type="EMBL" id="ADNU01000043">
    <property type="protein sequence ID" value="EFG47226.1"/>
    <property type="molecule type" value="Genomic_DNA"/>
</dbReference>
<evidence type="ECO:0000313" key="3">
    <source>
        <dbReference type="Proteomes" id="UP000005714"/>
    </source>
</evidence>
<dbReference type="AlphaFoldDB" id="D4YNI0"/>
<dbReference type="InterPro" id="IPR010093">
    <property type="entry name" value="SinI_DNA-bd"/>
</dbReference>
<dbReference type="STRING" id="585530.HMPREF0183_1490"/>
<dbReference type="eggNOG" id="COG3311">
    <property type="taxonomic scope" value="Bacteria"/>
</dbReference>
<sequence length="92" mass="10631">MAFFVHLHSFYVRFTRKGTLMAIETRFLPLTDVAEILSVSIAQARALVRSGELRAIKVGGRGQWRVEKGELEDYIQRMYRQAQEEVESLSQN</sequence>
<gene>
    <name evidence="2" type="ORF">HMPREF0183_1490</name>
</gene>
<dbReference type="NCBIfam" id="TIGR01764">
    <property type="entry name" value="excise"/>
    <property type="match status" value="1"/>
</dbReference>
<protein>
    <submittedName>
        <fullName evidence="2">DNA binding domain, excisionase family</fullName>
    </submittedName>
</protein>
<dbReference type="GO" id="GO:0003677">
    <property type="term" value="F:DNA binding"/>
    <property type="evidence" value="ECO:0007669"/>
    <property type="project" value="InterPro"/>
</dbReference>
<dbReference type="InterPro" id="IPR041657">
    <property type="entry name" value="HTH_17"/>
</dbReference>
<evidence type="ECO:0000313" key="2">
    <source>
        <dbReference type="EMBL" id="EFG47226.1"/>
    </source>
</evidence>
<organism evidence="2 3">
    <name type="scientific">Brevibacterium mcbrellneri ATCC 49030</name>
    <dbReference type="NCBI Taxonomy" id="585530"/>
    <lineage>
        <taxon>Bacteria</taxon>
        <taxon>Bacillati</taxon>
        <taxon>Actinomycetota</taxon>
        <taxon>Actinomycetes</taxon>
        <taxon>Micrococcales</taxon>
        <taxon>Brevibacteriaceae</taxon>
        <taxon>Brevibacterium</taxon>
    </lineage>
</organism>
<reference evidence="2 3" key="1">
    <citation type="submission" date="2010-04" db="EMBL/GenBank/DDBJ databases">
        <authorList>
            <person name="Qin X."/>
            <person name="Bachman B."/>
            <person name="Battles P."/>
            <person name="Bell A."/>
            <person name="Bess C."/>
            <person name="Bickham C."/>
            <person name="Chaboub L."/>
            <person name="Chen D."/>
            <person name="Coyle M."/>
            <person name="Deiros D.R."/>
            <person name="Dinh H."/>
            <person name="Forbes L."/>
            <person name="Fowler G."/>
            <person name="Francisco L."/>
            <person name="Fu Q."/>
            <person name="Gubbala S."/>
            <person name="Hale W."/>
            <person name="Han Y."/>
            <person name="Hemphill L."/>
            <person name="Highlander S.K."/>
            <person name="Hirani K."/>
            <person name="Hogues M."/>
            <person name="Jackson L."/>
            <person name="Jakkamsetti A."/>
            <person name="Javaid M."/>
            <person name="Jiang H."/>
            <person name="Korchina V."/>
            <person name="Kovar C."/>
            <person name="Lara F."/>
            <person name="Lee S."/>
            <person name="Mata R."/>
            <person name="Mathew T."/>
            <person name="Moen C."/>
            <person name="Morales K."/>
            <person name="Munidasa M."/>
            <person name="Nazareth L."/>
            <person name="Ngo R."/>
            <person name="Nguyen L."/>
            <person name="Okwuonu G."/>
            <person name="Ongeri F."/>
            <person name="Patil S."/>
            <person name="Petrosino J."/>
            <person name="Pham C."/>
            <person name="Pham P."/>
            <person name="Pu L.-L."/>
            <person name="Puazo M."/>
            <person name="Raj R."/>
            <person name="Reid J."/>
            <person name="Rouhana J."/>
            <person name="Saada N."/>
            <person name="Shang Y."/>
            <person name="Simmons D."/>
            <person name="Thornton R."/>
            <person name="Warren J."/>
            <person name="Weissenberger G."/>
            <person name="Zhang J."/>
            <person name="Zhang L."/>
            <person name="Zhou C."/>
            <person name="Zhu D."/>
            <person name="Muzny D."/>
            <person name="Worley K."/>
            <person name="Gibbs R."/>
        </authorList>
    </citation>
    <scope>NUCLEOTIDE SEQUENCE [LARGE SCALE GENOMIC DNA]</scope>
    <source>
        <strain evidence="2 3">ATCC 49030</strain>
    </source>
</reference>
<name>D4YNI0_9MICO</name>
<accession>D4YNI0</accession>
<dbReference type="Pfam" id="PF12728">
    <property type="entry name" value="HTH_17"/>
    <property type="match status" value="1"/>
</dbReference>
<dbReference type="Proteomes" id="UP000005714">
    <property type="component" value="Unassembled WGS sequence"/>
</dbReference>
<evidence type="ECO:0000259" key="1">
    <source>
        <dbReference type="Pfam" id="PF12728"/>
    </source>
</evidence>
<feature type="domain" description="Helix-turn-helix" evidence="1">
    <location>
        <begin position="31"/>
        <end position="77"/>
    </location>
</feature>
<comment type="caution">
    <text evidence="2">The sequence shown here is derived from an EMBL/GenBank/DDBJ whole genome shotgun (WGS) entry which is preliminary data.</text>
</comment>